<sequence>MLQSFGSDSIKSIDTKSIVTAPWTIYKCQFGCGRYGKSWCCPPKSPSYKQTQEIIDCYNMAILFRCHEMSLVTDIAVKIAKEIFLDGYYKAIAFGSGPCLRCKECNTQWCNFPDKIAPAMEACGIDVYQTVRNNGYEISTLRGKDEVQNHFGLILIE</sequence>
<accession>A0A0J1FQL5</accession>
<dbReference type="AlphaFoldDB" id="A0A0J1FQL5"/>
<proteinExistence type="predicted"/>
<dbReference type="EMBL" id="LDZY01000007">
    <property type="protein sequence ID" value="KLU65795.1"/>
    <property type="molecule type" value="Genomic_DNA"/>
</dbReference>
<dbReference type="Pfam" id="PF10050">
    <property type="entry name" value="DUF2284"/>
    <property type="match status" value="1"/>
</dbReference>
<comment type="caution">
    <text evidence="1">The sequence shown here is derived from an EMBL/GenBank/DDBJ whole genome shotgun (WGS) entry which is preliminary data.</text>
</comment>
<gene>
    <name evidence="1" type="ORF">DEAC_c24250</name>
</gene>
<evidence type="ECO:0000313" key="1">
    <source>
        <dbReference type="EMBL" id="KLU65795.1"/>
    </source>
</evidence>
<evidence type="ECO:0008006" key="3">
    <source>
        <dbReference type="Google" id="ProtNLM"/>
    </source>
</evidence>
<protein>
    <recommendedName>
        <fullName evidence="3">Metal-binding protein</fullName>
    </recommendedName>
</protein>
<dbReference type="PATRIC" id="fig|476652.3.peg.2523"/>
<dbReference type="RefSeq" id="WP_152671395.1">
    <property type="nucleotide sequence ID" value="NZ_LDZY01000007.1"/>
</dbReference>
<reference evidence="1 2" key="1">
    <citation type="submission" date="2015-06" db="EMBL/GenBank/DDBJ databases">
        <title>Draft genome of the moderately acidophilic sulfate reducer Candidatus Desulfosporosinus acididurans strain M1.</title>
        <authorList>
            <person name="Poehlein A."/>
            <person name="Petzsch P."/>
            <person name="Johnson B.D."/>
            <person name="Schloemann M."/>
            <person name="Daniel R."/>
            <person name="Muehling M."/>
        </authorList>
    </citation>
    <scope>NUCLEOTIDE SEQUENCE [LARGE SCALE GENOMIC DNA]</scope>
    <source>
        <strain evidence="1 2">M1</strain>
    </source>
</reference>
<keyword evidence="2" id="KW-1185">Reference proteome</keyword>
<organism evidence="1 2">
    <name type="scientific">Desulfosporosinus acididurans</name>
    <dbReference type="NCBI Taxonomy" id="476652"/>
    <lineage>
        <taxon>Bacteria</taxon>
        <taxon>Bacillati</taxon>
        <taxon>Bacillota</taxon>
        <taxon>Clostridia</taxon>
        <taxon>Eubacteriales</taxon>
        <taxon>Desulfitobacteriaceae</taxon>
        <taxon>Desulfosporosinus</taxon>
    </lineage>
</organism>
<dbReference type="InterPro" id="IPR019271">
    <property type="entry name" value="DUF2284_metal-binding"/>
</dbReference>
<name>A0A0J1FQL5_9FIRM</name>
<evidence type="ECO:0000313" key="2">
    <source>
        <dbReference type="Proteomes" id="UP000036356"/>
    </source>
</evidence>
<dbReference type="STRING" id="476652.DEAC_c24250"/>
<dbReference type="Proteomes" id="UP000036356">
    <property type="component" value="Unassembled WGS sequence"/>
</dbReference>